<dbReference type="EMBL" id="JACIEP010000001">
    <property type="protein sequence ID" value="MBB4034480.1"/>
    <property type="molecule type" value="Genomic_DNA"/>
</dbReference>
<comment type="caution">
    <text evidence="1">The sequence shown here is derived from an EMBL/GenBank/DDBJ whole genome shotgun (WGS) entry which is preliminary data.</text>
</comment>
<accession>A0A840CEV2</accession>
<keyword evidence="2" id="KW-1185">Reference proteome</keyword>
<dbReference type="AlphaFoldDB" id="A0A840CEV2"/>
<protein>
    <submittedName>
        <fullName evidence="1">Uncharacterized protein</fullName>
    </submittedName>
</protein>
<sequence length="278" mass="32021">MTNKLILNEQIREFLNSDDKDLWNLILEDKIDEISPREDILLDKIILELFSEKQSATLNGYDFVTLKETNSTLFKDMVRLVLALDVNGKHDDLRLLVGDKLFDLIPDVVNNIKEQSKGYPRNPMNALVWAEGAGFRAALNALIYYYRLKDNADTLHFLIMNRTQITLSIMGHYRHLVGPDMLESAQIKEQLGDTDAALSFYKAVDADFKNELSWFANTPEAGLNEEDVVTLESLKKAWESIDRLSQTDQYSELCKQIDEVLSREHIEIPDFDEEDEDE</sequence>
<organism evidence="1 2">
    <name type="scientific">Dysgonomonas hofstadii</name>
    <dbReference type="NCBI Taxonomy" id="637886"/>
    <lineage>
        <taxon>Bacteria</taxon>
        <taxon>Pseudomonadati</taxon>
        <taxon>Bacteroidota</taxon>
        <taxon>Bacteroidia</taxon>
        <taxon>Bacteroidales</taxon>
        <taxon>Dysgonomonadaceae</taxon>
        <taxon>Dysgonomonas</taxon>
    </lineage>
</organism>
<proteinExistence type="predicted"/>
<evidence type="ECO:0000313" key="1">
    <source>
        <dbReference type="EMBL" id="MBB4034480.1"/>
    </source>
</evidence>
<reference evidence="1 2" key="1">
    <citation type="submission" date="2020-08" db="EMBL/GenBank/DDBJ databases">
        <title>Genomic Encyclopedia of Type Strains, Phase IV (KMG-IV): sequencing the most valuable type-strain genomes for metagenomic binning, comparative biology and taxonomic classification.</title>
        <authorList>
            <person name="Goeker M."/>
        </authorList>
    </citation>
    <scope>NUCLEOTIDE SEQUENCE [LARGE SCALE GENOMIC DNA]</scope>
    <source>
        <strain evidence="1 2">DSM 104969</strain>
    </source>
</reference>
<name>A0A840CEV2_9BACT</name>
<evidence type="ECO:0000313" key="2">
    <source>
        <dbReference type="Proteomes" id="UP000555103"/>
    </source>
</evidence>
<dbReference type="Proteomes" id="UP000555103">
    <property type="component" value="Unassembled WGS sequence"/>
</dbReference>
<gene>
    <name evidence="1" type="ORF">GGR21_000365</name>
</gene>
<dbReference type="RefSeq" id="WP_183305411.1">
    <property type="nucleotide sequence ID" value="NZ_JACIEP010000001.1"/>
</dbReference>